<proteinExistence type="predicted"/>
<dbReference type="EMBL" id="QGKX02000088">
    <property type="protein sequence ID" value="KAF3590057.1"/>
    <property type="molecule type" value="Genomic_DNA"/>
</dbReference>
<sequence length="105" mass="11591">MSDPYYSLMKAEKRECDWLYAVADANYGILTKCDCGQPIGVETGEQGRHYYVRKQSEEKSLALLVLPPAYLSWSSSRSSPCPSSASPSCPSPSSWSSGSYPLWLV</sequence>
<gene>
    <name evidence="2" type="ORF">F2Q69_00029685</name>
</gene>
<organism evidence="2 3">
    <name type="scientific">Brassica cretica</name>
    <name type="common">Mustard</name>
    <dbReference type="NCBI Taxonomy" id="69181"/>
    <lineage>
        <taxon>Eukaryota</taxon>
        <taxon>Viridiplantae</taxon>
        <taxon>Streptophyta</taxon>
        <taxon>Embryophyta</taxon>
        <taxon>Tracheophyta</taxon>
        <taxon>Spermatophyta</taxon>
        <taxon>Magnoliopsida</taxon>
        <taxon>eudicotyledons</taxon>
        <taxon>Gunneridae</taxon>
        <taxon>Pentapetalae</taxon>
        <taxon>rosids</taxon>
        <taxon>malvids</taxon>
        <taxon>Brassicales</taxon>
        <taxon>Brassicaceae</taxon>
        <taxon>Brassiceae</taxon>
        <taxon>Brassica</taxon>
    </lineage>
</organism>
<evidence type="ECO:0000256" key="1">
    <source>
        <dbReference type="SAM" id="MobiDB-lite"/>
    </source>
</evidence>
<evidence type="ECO:0000313" key="2">
    <source>
        <dbReference type="EMBL" id="KAF3590057.1"/>
    </source>
</evidence>
<dbReference type="AlphaFoldDB" id="A0A8S9S9X1"/>
<feature type="region of interest" description="Disordered" evidence="1">
    <location>
        <begin position="74"/>
        <end position="105"/>
    </location>
</feature>
<accession>A0A8S9S9X1</accession>
<dbReference type="Proteomes" id="UP000712600">
    <property type="component" value="Unassembled WGS sequence"/>
</dbReference>
<reference evidence="2" key="1">
    <citation type="submission" date="2019-12" db="EMBL/GenBank/DDBJ databases">
        <title>Genome sequencing and annotation of Brassica cretica.</title>
        <authorList>
            <person name="Studholme D.J."/>
            <person name="Sarris P."/>
        </authorList>
    </citation>
    <scope>NUCLEOTIDE SEQUENCE</scope>
    <source>
        <strain evidence="2">PFS-109/04</strain>
        <tissue evidence="2">Leaf</tissue>
    </source>
</reference>
<protein>
    <submittedName>
        <fullName evidence="2">Uncharacterized protein</fullName>
    </submittedName>
</protein>
<comment type="caution">
    <text evidence="2">The sequence shown here is derived from an EMBL/GenBank/DDBJ whole genome shotgun (WGS) entry which is preliminary data.</text>
</comment>
<evidence type="ECO:0000313" key="3">
    <source>
        <dbReference type="Proteomes" id="UP000712600"/>
    </source>
</evidence>
<name>A0A8S9S9X1_BRACR</name>